<comment type="caution">
    <text evidence="2">The sequence shown here is derived from an EMBL/GenBank/DDBJ whole genome shotgun (WGS) entry which is preliminary data.</text>
</comment>
<accession>A0AAV5WUN6</accession>
<feature type="non-terminal residue" evidence="2">
    <location>
        <position position="78"/>
    </location>
</feature>
<keyword evidence="3" id="KW-1185">Reference proteome</keyword>
<dbReference type="Proteomes" id="UP001432322">
    <property type="component" value="Unassembled WGS sequence"/>
</dbReference>
<organism evidence="2 3">
    <name type="scientific">Pristionchus fissidentatus</name>
    <dbReference type="NCBI Taxonomy" id="1538716"/>
    <lineage>
        <taxon>Eukaryota</taxon>
        <taxon>Metazoa</taxon>
        <taxon>Ecdysozoa</taxon>
        <taxon>Nematoda</taxon>
        <taxon>Chromadorea</taxon>
        <taxon>Rhabditida</taxon>
        <taxon>Rhabditina</taxon>
        <taxon>Diplogasteromorpha</taxon>
        <taxon>Diplogasteroidea</taxon>
        <taxon>Neodiplogasteridae</taxon>
        <taxon>Pristionchus</taxon>
    </lineage>
</organism>
<evidence type="ECO:0000313" key="3">
    <source>
        <dbReference type="Proteomes" id="UP001432322"/>
    </source>
</evidence>
<dbReference type="EMBL" id="BTSY01000007">
    <property type="protein sequence ID" value="GMT35914.1"/>
    <property type="molecule type" value="Genomic_DNA"/>
</dbReference>
<gene>
    <name evidence="2" type="ORF">PFISCL1PPCAC_27211</name>
</gene>
<proteinExistence type="predicted"/>
<feature type="chain" id="PRO_5043966596" evidence="1">
    <location>
        <begin position="21"/>
        <end position="78"/>
    </location>
</feature>
<sequence length="78" mass="8601">WNAVIPITIWLIIFAETVDSQTTMESMFSSLLPTFAPTTEAENMTELVIDLDQILSTVNKTEPQIASVPLQVNLGSAY</sequence>
<evidence type="ECO:0000256" key="1">
    <source>
        <dbReference type="SAM" id="SignalP"/>
    </source>
</evidence>
<feature type="non-terminal residue" evidence="2">
    <location>
        <position position="1"/>
    </location>
</feature>
<keyword evidence="1" id="KW-0732">Signal</keyword>
<name>A0AAV5WUN6_9BILA</name>
<dbReference type="AlphaFoldDB" id="A0AAV5WUN6"/>
<protein>
    <submittedName>
        <fullName evidence="2">Uncharacterized protein</fullName>
    </submittedName>
</protein>
<feature type="signal peptide" evidence="1">
    <location>
        <begin position="1"/>
        <end position="20"/>
    </location>
</feature>
<evidence type="ECO:0000313" key="2">
    <source>
        <dbReference type="EMBL" id="GMT35914.1"/>
    </source>
</evidence>
<reference evidence="2" key="1">
    <citation type="submission" date="2023-10" db="EMBL/GenBank/DDBJ databases">
        <title>Genome assembly of Pristionchus species.</title>
        <authorList>
            <person name="Yoshida K."/>
            <person name="Sommer R.J."/>
        </authorList>
    </citation>
    <scope>NUCLEOTIDE SEQUENCE</scope>
    <source>
        <strain evidence="2">RS5133</strain>
    </source>
</reference>